<dbReference type="PROSITE" id="PS51257">
    <property type="entry name" value="PROKAR_LIPOPROTEIN"/>
    <property type="match status" value="1"/>
</dbReference>
<dbReference type="AlphaFoldDB" id="A0A927CWS8"/>
<keyword evidence="4" id="KW-1185">Reference proteome</keyword>
<feature type="chain" id="PRO_5036989859" description="Lipoprotein" evidence="2">
    <location>
        <begin position="24"/>
        <end position="161"/>
    </location>
</feature>
<evidence type="ECO:0008006" key="5">
    <source>
        <dbReference type="Google" id="ProtNLM"/>
    </source>
</evidence>
<dbReference type="Proteomes" id="UP000602076">
    <property type="component" value="Unassembled WGS sequence"/>
</dbReference>
<feature type="signal peptide" evidence="2">
    <location>
        <begin position="1"/>
        <end position="23"/>
    </location>
</feature>
<accession>A0A927CWS8</accession>
<dbReference type="RefSeq" id="WP_190997714.1">
    <property type="nucleotide sequence ID" value="NZ_JACXSI010000014.1"/>
</dbReference>
<keyword evidence="1" id="KW-0175">Coiled coil</keyword>
<proteinExistence type="predicted"/>
<protein>
    <recommendedName>
        <fullName evidence="5">Lipoprotein</fullName>
    </recommendedName>
</protein>
<keyword evidence="2" id="KW-0732">Signal</keyword>
<evidence type="ECO:0000256" key="1">
    <source>
        <dbReference type="SAM" id="Coils"/>
    </source>
</evidence>
<sequence length="161" mass="17785">MIKKVMIVGAMASLLLMACSSQSTDKINSSNIDTSTVAKQEITASDDTVAVTEGKSTKSIALQEENVKALRQEIAAIEGKVENYTVNGTAEENRAAYMAVDQEIELIEDQIDQYDDGIEADYYAGTMTQAEYQEKKYQLDQFEHRLDVAEEALQLKSGLDD</sequence>
<comment type="caution">
    <text evidence="3">The sequence shown here is derived from an EMBL/GenBank/DDBJ whole genome shotgun (WGS) entry which is preliminary data.</text>
</comment>
<dbReference type="EMBL" id="JACXSI010000014">
    <property type="protein sequence ID" value="MBD3108177.1"/>
    <property type="molecule type" value="Genomic_DNA"/>
</dbReference>
<evidence type="ECO:0000256" key="2">
    <source>
        <dbReference type="SAM" id="SignalP"/>
    </source>
</evidence>
<evidence type="ECO:0000313" key="4">
    <source>
        <dbReference type="Proteomes" id="UP000602076"/>
    </source>
</evidence>
<gene>
    <name evidence="3" type="ORF">IEO70_07330</name>
</gene>
<evidence type="ECO:0000313" key="3">
    <source>
        <dbReference type="EMBL" id="MBD3108177.1"/>
    </source>
</evidence>
<name>A0A927CWS8_9BACI</name>
<feature type="coiled-coil region" evidence="1">
    <location>
        <begin position="60"/>
        <end position="87"/>
    </location>
</feature>
<organism evidence="3 4">
    <name type="scientific">Peribacillus faecalis</name>
    <dbReference type="NCBI Taxonomy" id="2772559"/>
    <lineage>
        <taxon>Bacteria</taxon>
        <taxon>Bacillati</taxon>
        <taxon>Bacillota</taxon>
        <taxon>Bacilli</taxon>
        <taxon>Bacillales</taxon>
        <taxon>Bacillaceae</taxon>
        <taxon>Peribacillus</taxon>
    </lineage>
</organism>
<reference evidence="3" key="1">
    <citation type="submission" date="2020-09" db="EMBL/GenBank/DDBJ databases">
        <title>Bacillus faecalis sp. nov., a moderately halophilic bacterium isolated from cow faeces.</title>
        <authorList>
            <person name="Jiang L."/>
            <person name="Lee J."/>
        </authorList>
    </citation>
    <scope>NUCLEOTIDE SEQUENCE</scope>
    <source>
        <strain evidence="3">AGMB 02131</strain>
    </source>
</reference>